<dbReference type="Proteomes" id="UP000294752">
    <property type="component" value="Unassembled WGS sequence"/>
</dbReference>
<dbReference type="AlphaFoldDB" id="A0A4R7D1E5"/>
<dbReference type="EMBL" id="SNZV01000003">
    <property type="protein sequence ID" value="TDS14789.1"/>
    <property type="molecule type" value="Genomic_DNA"/>
</dbReference>
<feature type="transmembrane region" description="Helical" evidence="1">
    <location>
        <begin position="34"/>
        <end position="55"/>
    </location>
</feature>
<protein>
    <submittedName>
        <fullName evidence="2">Uncharacterized protein</fullName>
    </submittedName>
</protein>
<keyword evidence="1" id="KW-0472">Membrane</keyword>
<evidence type="ECO:0000256" key="1">
    <source>
        <dbReference type="SAM" id="Phobius"/>
    </source>
</evidence>
<organism evidence="2 3">
    <name type="scientific">Sphingobacterium paludis</name>
    <dbReference type="NCBI Taxonomy" id="1476465"/>
    <lineage>
        <taxon>Bacteria</taxon>
        <taxon>Pseudomonadati</taxon>
        <taxon>Bacteroidota</taxon>
        <taxon>Sphingobacteriia</taxon>
        <taxon>Sphingobacteriales</taxon>
        <taxon>Sphingobacteriaceae</taxon>
        <taxon>Sphingobacterium</taxon>
    </lineage>
</organism>
<keyword evidence="1" id="KW-1133">Transmembrane helix</keyword>
<feature type="transmembrane region" description="Helical" evidence="1">
    <location>
        <begin position="7"/>
        <end position="28"/>
    </location>
</feature>
<evidence type="ECO:0000313" key="3">
    <source>
        <dbReference type="Proteomes" id="UP000294752"/>
    </source>
</evidence>
<sequence length="88" mass="9791">MISPSNRLMLMLSIISGILCIPLIAMQFTDEVNWTALDFMAAAILLVAGGAMLELLWRKVPVKSHRIMYSVGVFLLFLIIWVELAVGI</sequence>
<gene>
    <name evidence="2" type="ORF">B0I21_103289</name>
</gene>
<comment type="caution">
    <text evidence="2">The sequence shown here is derived from an EMBL/GenBank/DDBJ whole genome shotgun (WGS) entry which is preliminary data.</text>
</comment>
<keyword evidence="3" id="KW-1185">Reference proteome</keyword>
<reference evidence="2 3" key="1">
    <citation type="submission" date="2019-03" db="EMBL/GenBank/DDBJ databases">
        <title>Genomic Encyclopedia of Type Strains, Phase III (KMG-III): the genomes of soil and plant-associated and newly described type strains.</title>
        <authorList>
            <person name="Whitman W."/>
        </authorList>
    </citation>
    <scope>NUCLEOTIDE SEQUENCE [LARGE SCALE GENOMIC DNA]</scope>
    <source>
        <strain evidence="2 3">CGMCC 1.12801</strain>
    </source>
</reference>
<keyword evidence="1" id="KW-0812">Transmembrane</keyword>
<evidence type="ECO:0000313" key="2">
    <source>
        <dbReference type="EMBL" id="TDS14789.1"/>
    </source>
</evidence>
<name>A0A4R7D1E5_9SPHI</name>
<proteinExistence type="predicted"/>
<feature type="transmembrane region" description="Helical" evidence="1">
    <location>
        <begin position="67"/>
        <end position="86"/>
    </location>
</feature>
<accession>A0A4R7D1E5</accession>